<feature type="transmembrane region" description="Helical" evidence="7">
    <location>
        <begin position="123"/>
        <end position="148"/>
    </location>
</feature>
<keyword evidence="2 7" id="KW-0813">Transport</keyword>
<keyword evidence="5 7" id="KW-1133">Transmembrane helix</keyword>
<comment type="caution">
    <text evidence="9">The sequence shown here is derived from an EMBL/GenBank/DDBJ whole genome shotgun (WGS) entry which is preliminary data.</text>
</comment>
<protein>
    <submittedName>
        <fullName evidence="9">Sugar ABC transporter permease</fullName>
    </submittedName>
</protein>
<dbReference type="EMBL" id="VDCQ01000036">
    <property type="protein sequence ID" value="TNJ63938.1"/>
    <property type="molecule type" value="Genomic_DNA"/>
</dbReference>
<dbReference type="InterPro" id="IPR035906">
    <property type="entry name" value="MetI-like_sf"/>
</dbReference>
<evidence type="ECO:0000256" key="6">
    <source>
        <dbReference type="ARBA" id="ARBA00023136"/>
    </source>
</evidence>
<evidence type="ECO:0000313" key="9">
    <source>
        <dbReference type="EMBL" id="TNJ63938.1"/>
    </source>
</evidence>
<evidence type="ECO:0000256" key="4">
    <source>
        <dbReference type="ARBA" id="ARBA00022692"/>
    </source>
</evidence>
<feature type="transmembrane region" description="Helical" evidence="7">
    <location>
        <begin position="213"/>
        <end position="235"/>
    </location>
</feature>
<dbReference type="SUPFAM" id="SSF161098">
    <property type="entry name" value="MetI-like"/>
    <property type="match status" value="1"/>
</dbReference>
<evidence type="ECO:0000313" key="10">
    <source>
        <dbReference type="Proteomes" id="UP000307943"/>
    </source>
</evidence>
<dbReference type="OrthoDB" id="9785836at2"/>
<dbReference type="PANTHER" id="PTHR43227:SF11">
    <property type="entry name" value="BLL4140 PROTEIN"/>
    <property type="match status" value="1"/>
</dbReference>
<reference evidence="9 10" key="1">
    <citation type="submission" date="2019-05" db="EMBL/GenBank/DDBJ databases">
        <title>We sequenced the genome of Paenibacillus hemerocallicola KCTC 33185 for further insight into its adaptation and study the phylogeny of Paenibacillus.</title>
        <authorList>
            <person name="Narsing Rao M.P."/>
        </authorList>
    </citation>
    <scope>NUCLEOTIDE SEQUENCE [LARGE SCALE GENOMIC DNA]</scope>
    <source>
        <strain evidence="9 10">KCTC 33185</strain>
    </source>
</reference>
<comment type="subcellular location">
    <subcellularLocation>
        <location evidence="1 7">Cell membrane</location>
        <topology evidence="1 7">Multi-pass membrane protein</topology>
    </subcellularLocation>
</comment>
<dbReference type="Pfam" id="PF00528">
    <property type="entry name" value="BPD_transp_1"/>
    <property type="match status" value="1"/>
</dbReference>
<dbReference type="CDD" id="cd06261">
    <property type="entry name" value="TM_PBP2"/>
    <property type="match status" value="1"/>
</dbReference>
<feature type="transmembrane region" description="Helical" evidence="7">
    <location>
        <begin position="20"/>
        <end position="44"/>
    </location>
</feature>
<evidence type="ECO:0000256" key="5">
    <source>
        <dbReference type="ARBA" id="ARBA00022989"/>
    </source>
</evidence>
<organism evidence="9 10">
    <name type="scientific">Paenibacillus hemerocallicola</name>
    <dbReference type="NCBI Taxonomy" id="1172614"/>
    <lineage>
        <taxon>Bacteria</taxon>
        <taxon>Bacillati</taxon>
        <taxon>Bacillota</taxon>
        <taxon>Bacilli</taxon>
        <taxon>Bacillales</taxon>
        <taxon>Paenibacillaceae</taxon>
        <taxon>Paenibacillus</taxon>
    </lineage>
</organism>
<dbReference type="InterPro" id="IPR000515">
    <property type="entry name" value="MetI-like"/>
</dbReference>
<keyword evidence="3" id="KW-1003">Cell membrane</keyword>
<dbReference type="GO" id="GO:0055085">
    <property type="term" value="P:transmembrane transport"/>
    <property type="evidence" value="ECO:0007669"/>
    <property type="project" value="InterPro"/>
</dbReference>
<feature type="transmembrane region" description="Helical" evidence="7">
    <location>
        <begin position="271"/>
        <end position="296"/>
    </location>
</feature>
<dbReference type="PANTHER" id="PTHR43227">
    <property type="entry name" value="BLL4140 PROTEIN"/>
    <property type="match status" value="1"/>
</dbReference>
<evidence type="ECO:0000259" key="8">
    <source>
        <dbReference type="PROSITE" id="PS50928"/>
    </source>
</evidence>
<evidence type="ECO:0000256" key="2">
    <source>
        <dbReference type="ARBA" id="ARBA00022448"/>
    </source>
</evidence>
<dbReference type="GO" id="GO:0005886">
    <property type="term" value="C:plasma membrane"/>
    <property type="evidence" value="ECO:0007669"/>
    <property type="project" value="UniProtKB-SubCell"/>
</dbReference>
<accession>A0A5C4T4E0</accession>
<evidence type="ECO:0000256" key="3">
    <source>
        <dbReference type="ARBA" id="ARBA00022475"/>
    </source>
</evidence>
<dbReference type="Gene3D" id="1.10.3720.10">
    <property type="entry name" value="MetI-like"/>
    <property type="match status" value="1"/>
</dbReference>
<sequence length="305" mass="34743">MHNRFLKSFGGYWKYKYLTLLFIPAAVYYFIFHYVPIYGVLIAFKDYKFSLGIMGSPWVGLEHFRDLFALGSFWQVFRNTVTISFYKLAFGFPAPILFALLLNEIRLSFFKKAVQTISYFPHFLSWVVLGGLAIQFLSPSIGPVNIIMQALGFKPIFFLGSTEWFRSVLVVTDIWKELGWGTIVYLAAITGVNPELHEAATVDGANRYHRMRFITLPAMAPVITVMLIFAVGRLVNDDFDQVFNLYNNAVMEVGDVLSTYTYRAGLVNMQYSFSTAVGLFKNIIAFALVLTANALAKKFNEYGLW</sequence>
<evidence type="ECO:0000256" key="7">
    <source>
        <dbReference type="RuleBase" id="RU363032"/>
    </source>
</evidence>
<dbReference type="PROSITE" id="PS50928">
    <property type="entry name" value="ABC_TM1"/>
    <property type="match status" value="1"/>
</dbReference>
<dbReference type="Proteomes" id="UP000307943">
    <property type="component" value="Unassembled WGS sequence"/>
</dbReference>
<keyword evidence="4 7" id="KW-0812">Transmembrane</keyword>
<gene>
    <name evidence="9" type="ORF">FE784_23005</name>
</gene>
<keyword evidence="10" id="KW-1185">Reference proteome</keyword>
<feature type="transmembrane region" description="Helical" evidence="7">
    <location>
        <begin position="85"/>
        <end position="103"/>
    </location>
</feature>
<dbReference type="AlphaFoldDB" id="A0A5C4T4E0"/>
<proteinExistence type="inferred from homology"/>
<dbReference type="InterPro" id="IPR050809">
    <property type="entry name" value="UgpAE/MalFG_permease"/>
</dbReference>
<keyword evidence="6 7" id="KW-0472">Membrane</keyword>
<comment type="similarity">
    <text evidence="7">Belongs to the binding-protein-dependent transport system permease family.</text>
</comment>
<evidence type="ECO:0000256" key="1">
    <source>
        <dbReference type="ARBA" id="ARBA00004651"/>
    </source>
</evidence>
<feature type="domain" description="ABC transmembrane type-1" evidence="8">
    <location>
        <begin position="77"/>
        <end position="292"/>
    </location>
</feature>
<name>A0A5C4T4E0_9BACL</name>